<organism evidence="2 3">
    <name type="scientific">Stenotrophomonas capsici</name>
    <dbReference type="NCBI Taxonomy" id="3110230"/>
    <lineage>
        <taxon>Bacteria</taxon>
        <taxon>Pseudomonadati</taxon>
        <taxon>Pseudomonadota</taxon>
        <taxon>Gammaproteobacteria</taxon>
        <taxon>Lysobacterales</taxon>
        <taxon>Lysobacteraceae</taxon>
        <taxon>Stenotrophomonas</taxon>
    </lineage>
</organism>
<dbReference type="Proteomes" id="UP001301653">
    <property type="component" value="Unassembled WGS sequence"/>
</dbReference>
<keyword evidence="3" id="KW-1185">Reference proteome</keyword>
<keyword evidence="1" id="KW-0732">Signal</keyword>
<proteinExistence type="predicted"/>
<gene>
    <name evidence="2" type="ORF">VA603_17805</name>
</gene>
<evidence type="ECO:0000256" key="1">
    <source>
        <dbReference type="SAM" id="SignalP"/>
    </source>
</evidence>
<evidence type="ECO:0000313" key="3">
    <source>
        <dbReference type="Proteomes" id="UP001301653"/>
    </source>
</evidence>
<reference evidence="2 3" key="1">
    <citation type="submission" date="2023-12" db="EMBL/GenBank/DDBJ databases">
        <title>Stenotrophomonas guangdongensis sp. nov., isolated from wilted pepper plants (Capsicum annuum).</title>
        <authorList>
            <person name="Qiu M."/>
            <person name="Li Y."/>
            <person name="Liu Q."/>
            <person name="Zhang X."/>
            <person name="Huang Y."/>
            <person name="Guo R."/>
            <person name="Hu M."/>
            <person name="Zhou J."/>
            <person name="Zhou X."/>
        </authorList>
    </citation>
    <scope>NUCLEOTIDE SEQUENCE [LARGE SCALE GENOMIC DNA]</scope>
    <source>
        <strain evidence="2 3">MH1</strain>
    </source>
</reference>
<protein>
    <recommendedName>
        <fullName evidence="4">Lipoprotein</fullName>
    </recommendedName>
</protein>
<feature type="chain" id="PRO_5045883582" description="Lipoprotein" evidence="1">
    <location>
        <begin position="26"/>
        <end position="64"/>
    </location>
</feature>
<dbReference type="EMBL" id="JAYFUH010000249">
    <property type="protein sequence ID" value="MEA5669391.1"/>
    <property type="molecule type" value="Genomic_DNA"/>
</dbReference>
<comment type="caution">
    <text evidence="2">The sequence shown here is derived from an EMBL/GenBank/DDBJ whole genome shotgun (WGS) entry which is preliminary data.</text>
</comment>
<sequence>MKKWIKRVVACGFLSMAVFGGVASASWCGTGCLNSYNACIARGTAQDKCEAIYESCLELMCPNG</sequence>
<accession>A0ABU5V7R8</accession>
<feature type="signal peptide" evidence="1">
    <location>
        <begin position="1"/>
        <end position="25"/>
    </location>
</feature>
<evidence type="ECO:0000313" key="2">
    <source>
        <dbReference type="EMBL" id="MEA5669391.1"/>
    </source>
</evidence>
<name>A0ABU5V7R8_9GAMM</name>
<evidence type="ECO:0008006" key="4">
    <source>
        <dbReference type="Google" id="ProtNLM"/>
    </source>
</evidence>
<dbReference type="RefSeq" id="WP_192288481.1">
    <property type="nucleotide sequence ID" value="NZ_JAYFUH010000249.1"/>
</dbReference>